<dbReference type="AlphaFoldDB" id="A0A6G8F277"/>
<organism evidence="1">
    <name type="scientific">uncultured Alphaproteobacteria bacterium</name>
    <dbReference type="NCBI Taxonomy" id="91750"/>
    <lineage>
        <taxon>Bacteria</taxon>
        <taxon>Pseudomonadati</taxon>
        <taxon>Pseudomonadota</taxon>
        <taxon>Alphaproteobacteria</taxon>
        <taxon>environmental samples</taxon>
    </lineage>
</organism>
<evidence type="ECO:0000313" key="1">
    <source>
        <dbReference type="EMBL" id="QIM10363.1"/>
    </source>
</evidence>
<sequence length="81" mass="8962">MPITQVTLSMTKVSLLKIKDAIAAGSTLATAQHLHNVLGNDFHGNDIVQINKVIPEGKRQLTTLTLILSIQMTHMILKFRK</sequence>
<name>A0A6G8F277_9PROT</name>
<proteinExistence type="predicted"/>
<gene>
    <name evidence="1" type="ORF">PlAlph_1170</name>
</gene>
<accession>A0A6G8F277</accession>
<reference evidence="1" key="1">
    <citation type="journal article" date="2020" name="J. ISSAAS">
        <title>Lactobacilli and other gastrointestinal microbiota of Peromyscus leucopus, reservoir host for agents of Lyme disease and other zoonoses in North America.</title>
        <authorList>
            <person name="Milovic A."/>
            <person name="Bassam K."/>
            <person name="Shao H."/>
            <person name="Chatzistamou I."/>
            <person name="Tufts D.M."/>
            <person name="Diuk-Wasser M."/>
            <person name="Barbour A.G."/>
        </authorList>
    </citation>
    <scope>NUCLEOTIDE SEQUENCE</scope>
    <source>
        <strain evidence="1">LL90</strain>
    </source>
</reference>
<protein>
    <submittedName>
        <fullName evidence="1">Uncharacterized protein</fullName>
    </submittedName>
</protein>
<dbReference type="EMBL" id="MN990728">
    <property type="protein sequence ID" value="QIM10363.1"/>
    <property type="molecule type" value="Genomic_DNA"/>
</dbReference>